<evidence type="ECO:0000313" key="9">
    <source>
        <dbReference type="Proteomes" id="UP000439903"/>
    </source>
</evidence>
<dbReference type="PANTHER" id="PTHR10322">
    <property type="entry name" value="DNA POLYMERASE CATALYTIC SUBUNIT"/>
    <property type="match status" value="1"/>
</dbReference>
<dbReference type="AlphaFoldDB" id="A0A8H3XGZ1"/>
<dbReference type="InterPro" id="IPR006134">
    <property type="entry name" value="DNA-dir_DNA_pol_B_multi_dom"/>
</dbReference>
<evidence type="ECO:0000256" key="3">
    <source>
        <dbReference type="ARBA" id="ARBA00022695"/>
    </source>
</evidence>
<evidence type="ECO:0000259" key="7">
    <source>
        <dbReference type="Pfam" id="PF00136"/>
    </source>
</evidence>
<evidence type="ECO:0000256" key="4">
    <source>
        <dbReference type="ARBA" id="ARBA00022932"/>
    </source>
</evidence>
<dbReference type="InterPro" id="IPR050240">
    <property type="entry name" value="DNA_pol_type-B"/>
</dbReference>
<keyword evidence="9" id="KW-1185">Reference proteome</keyword>
<dbReference type="GO" id="GO:0000166">
    <property type="term" value="F:nucleotide binding"/>
    <property type="evidence" value="ECO:0007669"/>
    <property type="project" value="InterPro"/>
</dbReference>
<dbReference type="SUPFAM" id="SSF53098">
    <property type="entry name" value="Ribonuclease H-like"/>
    <property type="match status" value="1"/>
</dbReference>
<keyword evidence="2" id="KW-0808">Transferase</keyword>
<proteinExistence type="predicted"/>
<feature type="domain" description="DNA-directed DNA polymerase family B multifunctional" evidence="7">
    <location>
        <begin position="185"/>
        <end position="288"/>
    </location>
</feature>
<dbReference type="GO" id="GO:0003677">
    <property type="term" value="F:DNA binding"/>
    <property type="evidence" value="ECO:0007669"/>
    <property type="project" value="UniProtKB-KW"/>
</dbReference>
<dbReference type="InterPro" id="IPR012337">
    <property type="entry name" value="RNaseH-like_sf"/>
</dbReference>
<dbReference type="EMBL" id="WTPW01000979">
    <property type="protein sequence ID" value="KAF0465086.1"/>
    <property type="molecule type" value="Genomic_DNA"/>
</dbReference>
<keyword evidence="4" id="KW-0239">DNA-directed DNA polymerase</keyword>
<name>A0A8H3XGZ1_GIGMA</name>
<evidence type="ECO:0000256" key="5">
    <source>
        <dbReference type="ARBA" id="ARBA00023125"/>
    </source>
</evidence>
<dbReference type="GO" id="GO:0006261">
    <property type="term" value="P:DNA-templated DNA replication"/>
    <property type="evidence" value="ECO:0007669"/>
    <property type="project" value="TreeGrafter"/>
</dbReference>
<dbReference type="GO" id="GO:0003887">
    <property type="term" value="F:DNA-directed DNA polymerase activity"/>
    <property type="evidence" value="ECO:0007669"/>
    <property type="project" value="UniProtKB-KW"/>
</dbReference>
<dbReference type="SUPFAM" id="SSF56672">
    <property type="entry name" value="DNA/RNA polymerases"/>
    <property type="match status" value="1"/>
</dbReference>
<evidence type="ECO:0000256" key="1">
    <source>
        <dbReference type="ARBA" id="ARBA00012417"/>
    </source>
</evidence>
<reference evidence="8 9" key="1">
    <citation type="journal article" date="2019" name="Environ. Microbiol.">
        <title>At the nexus of three kingdoms: the genome of the mycorrhizal fungus Gigaspora margarita provides insights into plant, endobacterial and fungal interactions.</title>
        <authorList>
            <person name="Venice F."/>
            <person name="Ghignone S."/>
            <person name="Salvioli di Fossalunga A."/>
            <person name="Amselem J."/>
            <person name="Novero M."/>
            <person name="Xianan X."/>
            <person name="Sedzielewska Toro K."/>
            <person name="Morin E."/>
            <person name="Lipzen A."/>
            <person name="Grigoriev I.V."/>
            <person name="Henrissat B."/>
            <person name="Martin F.M."/>
            <person name="Bonfante P."/>
        </authorList>
    </citation>
    <scope>NUCLEOTIDE SEQUENCE [LARGE SCALE GENOMIC DNA]</scope>
    <source>
        <strain evidence="8 9">BEG34</strain>
    </source>
</reference>
<dbReference type="InterPro" id="IPR043502">
    <property type="entry name" value="DNA/RNA_pol_sf"/>
</dbReference>
<dbReference type="InterPro" id="IPR023211">
    <property type="entry name" value="DNA_pol_palm_dom_sf"/>
</dbReference>
<dbReference type="EC" id="2.7.7.7" evidence="1"/>
<dbReference type="OrthoDB" id="2439833at2759"/>
<dbReference type="Proteomes" id="UP000439903">
    <property type="component" value="Unassembled WGS sequence"/>
</dbReference>
<evidence type="ECO:0000313" key="8">
    <source>
        <dbReference type="EMBL" id="KAF0465086.1"/>
    </source>
</evidence>
<dbReference type="Gene3D" id="1.10.287.690">
    <property type="entry name" value="Helix hairpin bin"/>
    <property type="match status" value="1"/>
</dbReference>
<accession>A0A8H3XGZ1</accession>
<dbReference type="PANTHER" id="PTHR10322:SF23">
    <property type="entry name" value="DNA POLYMERASE DELTA CATALYTIC SUBUNIT"/>
    <property type="match status" value="1"/>
</dbReference>
<gene>
    <name evidence="8" type="ORF">F8M41_026332</name>
</gene>
<comment type="catalytic activity">
    <reaction evidence="6">
        <text>DNA(n) + a 2'-deoxyribonucleoside 5'-triphosphate = DNA(n+1) + diphosphate</text>
        <dbReference type="Rhea" id="RHEA:22508"/>
        <dbReference type="Rhea" id="RHEA-COMP:17339"/>
        <dbReference type="Rhea" id="RHEA-COMP:17340"/>
        <dbReference type="ChEBI" id="CHEBI:33019"/>
        <dbReference type="ChEBI" id="CHEBI:61560"/>
        <dbReference type="ChEBI" id="CHEBI:173112"/>
        <dbReference type="EC" id="2.7.7.7"/>
    </reaction>
</comment>
<dbReference type="Gene3D" id="3.90.1600.10">
    <property type="entry name" value="Palm domain of DNA polymerase"/>
    <property type="match status" value="1"/>
</dbReference>
<dbReference type="Pfam" id="PF00136">
    <property type="entry name" value="DNA_pol_B"/>
    <property type="match status" value="1"/>
</dbReference>
<organism evidence="8 9">
    <name type="scientific">Gigaspora margarita</name>
    <dbReference type="NCBI Taxonomy" id="4874"/>
    <lineage>
        <taxon>Eukaryota</taxon>
        <taxon>Fungi</taxon>
        <taxon>Fungi incertae sedis</taxon>
        <taxon>Mucoromycota</taxon>
        <taxon>Glomeromycotina</taxon>
        <taxon>Glomeromycetes</taxon>
        <taxon>Diversisporales</taxon>
        <taxon>Gigasporaceae</taxon>
        <taxon>Gigaspora</taxon>
    </lineage>
</organism>
<evidence type="ECO:0000256" key="6">
    <source>
        <dbReference type="ARBA" id="ARBA00049244"/>
    </source>
</evidence>
<evidence type="ECO:0000256" key="2">
    <source>
        <dbReference type="ARBA" id="ARBA00022679"/>
    </source>
</evidence>
<protein>
    <recommendedName>
        <fullName evidence="1">DNA-directed DNA polymerase</fullName>
        <ecNumber evidence="1">2.7.7.7</ecNumber>
    </recommendedName>
</protein>
<sequence length="294" mass="33730">MKCEYFYKQDTVFLDLLTWARKTFQTEVKHTLDHILKECGLEGKADLPYLPSDSDNLHSMFVYITSIKHYNDLETLSKMALKLSSKCNIDYQICLNSMNVNKEILENYAIDIAYYCSIDTLRLQELLIKRNIIGDYIQLAAISCVTISNIFLNGVGTLVLNTYGRYVAKCDKLLSTILKGIVETGNKYEGALVLEAEDEEINEPVVDLDVNSFYSNAIIQNNIDLSTLVDNEYDDPFLIIVSDKEKIYGKFLPHYNDEEKMGLMPLMCKKLLSGRSFAKMNMKKYKNNNILLSY</sequence>
<comment type="caution">
    <text evidence="8">The sequence shown here is derived from an EMBL/GenBank/DDBJ whole genome shotgun (WGS) entry which is preliminary data.</text>
</comment>
<keyword evidence="3" id="KW-0548">Nucleotidyltransferase</keyword>
<keyword evidence="5" id="KW-0238">DNA-binding</keyword>